<gene>
    <name evidence="7" type="ORF">JF888_14925</name>
</gene>
<accession>A0A934KLX3</accession>
<dbReference type="PROSITE" id="PS50937">
    <property type="entry name" value="HTH_MERR_2"/>
    <property type="match status" value="1"/>
</dbReference>
<dbReference type="Pfam" id="PF13411">
    <property type="entry name" value="MerR_1"/>
    <property type="match status" value="1"/>
</dbReference>
<keyword evidence="4" id="KW-0804">Transcription</keyword>
<dbReference type="InterPro" id="IPR009061">
    <property type="entry name" value="DNA-bd_dom_put_sf"/>
</dbReference>
<dbReference type="GO" id="GO:0003677">
    <property type="term" value="F:DNA binding"/>
    <property type="evidence" value="ECO:0007669"/>
    <property type="project" value="UniProtKB-KW"/>
</dbReference>
<dbReference type="InterPro" id="IPR047057">
    <property type="entry name" value="MerR_fam"/>
</dbReference>
<dbReference type="PANTHER" id="PTHR30204:SF69">
    <property type="entry name" value="MERR-FAMILY TRANSCRIPTIONAL REGULATOR"/>
    <property type="match status" value="1"/>
</dbReference>
<feature type="domain" description="HTH merR-type" evidence="6">
    <location>
        <begin position="1"/>
        <end position="71"/>
    </location>
</feature>
<evidence type="ECO:0000256" key="3">
    <source>
        <dbReference type="ARBA" id="ARBA00023125"/>
    </source>
</evidence>
<dbReference type="PANTHER" id="PTHR30204">
    <property type="entry name" value="REDOX-CYCLING DRUG-SENSING TRANSCRIPTIONAL ACTIVATOR SOXR"/>
    <property type="match status" value="1"/>
</dbReference>
<evidence type="ECO:0000256" key="1">
    <source>
        <dbReference type="ARBA" id="ARBA00022491"/>
    </source>
</evidence>
<keyword evidence="1" id="KW-0678">Repressor</keyword>
<organism evidence="7 8">
    <name type="scientific">Candidatus Dormiibacter inghamiae</name>
    <dbReference type="NCBI Taxonomy" id="3127013"/>
    <lineage>
        <taxon>Bacteria</taxon>
        <taxon>Bacillati</taxon>
        <taxon>Candidatus Dormiibacterota</taxon>
        <taxon>Candidatus Dormibacteria</taxon>
        <taxon>Candidatus Dormibacterales</taxon>
        <taxon>Candidatus Dormibacteraceae</taxon>
        <taxon>Candidatus Dormiibacter</taxon>
    </lineage>
</organism>
<feature type="coiled-coil region" evidence="5">
    <location>
        <begin position="91"/>
        <end position="118"/>
    </location>
</feature>
<evidence type="ECO:0000256" key="5">
    <source>
        <dbReference type="SAM" id="Coils"/>
    </source>
</evidence>
<comment type="caution">
    <text evidence="7">The sequence shown here is derived from an EMBL/GenBank/DDBJ whole genome shotgun (WGS) entry which is preliminary data.</text>
</comment>
<dbReference type="Proteomes" id="UP000620075">
    <property type="component" value="Unassembled WGS sequence"/>
</dbReference>
<sequence length="171" mass="18866">MELRIGQLAKRSGLSSSALRYYESAGLLPPARRSDAGYRLYGEDMLGRLAFVRRAQALGLSVREIRSLLSEQAVSAEEDRGRLRHLVAHRLSETKQRLAELNALQQQLQALHVRLQRAPGPGCGHLGDCACWLPTEEEVKMMAQDVACCEEQCCPECCGTQDSACECSCCP</sequence>
<dbReference type="PRINTS" id="PR00040">
    <property type="entry name" value="HTHMERR"/>
</dbReference>
<keyword evidence="2" id="KW-0805">Transcription regulation</keyword>
<dbReference type="SMART" id="SM00422">
    <property type="entry name" value="HTH_MERR"/>
    <property type="match status" value="1"/>
</dbReference>
<dbReference type="EMBL" id="JAEKNQ010000058">
    <property type="protein sequence ID" value="MBJ7604455.1"/>
    <property type="molecule type" value="Genomic_DNA"/>
</dbReference>
<keyword evidence="5" id="KW-0175">Coiled coil</keyword>
<evidence type="ECO:0000313" key="8">
    <source>
        <dbReference type="Proteomes" id="UP000620075"/>
    </source>
</evidence>
<evidence type="ECO:0000313" key="7">
    <source>
        <dbReference type="EMBL" id="MBJ7604455.1"/>
    </source>
</evidence>
<dbReference type="InterPro" id="IPR000551">
    <property type="entry name" value="MerR-type_HTH_dom"/>
</dbReference>
<protein>
    <submittedName>
        <fullName evidence="7">MerR family DNA-binding transcriptional regulator</fullName>
    </submittedName>
</protein>
<evidence type="ECO:0000259" key="6">
    <source>
        <dbReference type="PROSITE" id="PS50937"/>
    </source>
</evidence>
<dbReference type="PROSITE" id="PS00552">
    <property type="entry name" value="HTH_MERR_1"/>
    <property type="match status" value="1"/>
</dbReference>
<evidence type="ECO:0000256" key="2">
    <source>
        <dbReference type="ARBA" id="ARBA00023015"/>
    </source>
</evidence>
<dbReference type="GO" id="GO:0003700">
    <property type="term" value="F:DNA-binding transcription factor activity"/>
    <property type="evidence" value="ECO:0007669"/>
    <property type="project" value="InterPro"/>
</dbReference>
<dbReference type="SUPFAM" id="SSF46955">
    <property type="entry name" value="Putative DNA-binding domain"/>
    <property type="match status" value="1"/>
</dbReference>
<dbReference type="AlphaFoldDB" id="A0A934KLX3"/>
<proteinExistence type="predicted"/>
<reference evidence="7 8" key="1">
    <citation type="submission" date="2020-10" db="EMBL/GenBank/DDBJ databases">
        <title>Ca. Dormibacterota MAGs.</title>
        <authorList>
            <person name="Montgomery K."/>
        </authorList>
    </citation>
    <scope>NUCLEOTIDE SEQUENCE [LARGE SCALE GENOMIC DNA]</scope>
    <source>
        <strain evidence="7">SC8811_S16_3</strain>
    </source>
</reference>
<evidence type="ECO:0000256" key="4">
    <source>
        <dbReference type="ARBA" id="ARBA00023163"/>
    </source>
</evidence>
<keyword evidence="3 7" id="KW-0238">DNA-binding</keyword>
<name>A0A934KLX3_9BACT</name>
<dbReference type="Gene3D" id="1.10.1660.10">
    <property type="match status" value="1"/>
</dbReference>
<dbReference type="RefSeq" id="WP_338182135.1">
    <property type="nucleotide sequence ID" value="NZ_JAEKNQ010000058.1"/>
</dbReference>